<reference evidence="17" key="1">
    <citation type="journal article" date="2020" name="J. ISSAAS">
        <title>Lactobacilli and other gastrointestinal microbiota of Peromyscus leucopus, reservoir host for agents of Lyme disease and other zoonoses in North America.</title>
        <authorList>
            <person name="Milovic A."/>
            <person name="Bassam K."/>
            <person name="Shao H."/>
            <person name="Chatzistamou I."/>
            <person name="Tufts D.M."/>
            <person name="Diuk-Wasser M."/>
            <person name="Barbour A.G."/>
        </authorList>
    </citation>
    <scope>NUCLEOTIDE SEQUENCE</scope>
    <source>
        <strain evidence="17">LL4</strain>
    </source>
</reference>
<dbReference type="EMBL" id="MN577568">
    <property type="protein sequence ID" value="QGT50265.1"/>
    <property type="molecule type" value="Genomic_DNA"/>
</dbReference>
<evidence type="ECO:0000256" key="3">
    <source>
        <dbReference type="ARBA" id="ARBA00008207"/>
    </source>
</evidence>
<dbReference type="PANTHER" id="PTHR36701">
    <property type="entry name" value="EPOXYQUEUOSINE REDUCTASE QUEH"/>
    <property type="match status" value="1"/>
</dbReference>
<dbReference type="UniPathway" id="UPA00392"/>
<dbReference type="GO" id="GO:0052693">
    <property type="term" value="F:epoxyqueuosine reductase activity"/>
    <property type="evidence" value="ECO:0007669"/>
    <property type="project" value="UniProtKB-EC"/>
</dbReference>
<keyword evidence="9" id="KW-0671">Queuosine biosynthesis</keyword>
<keyword evidence="10" id="KW-0560">Oxidoreductase</keyword>
<evidence type="ECO:0000256" key="9">
    <source>
        <dbReference type="ARBA" id="ARBA00022785"/>
    </source>
</evidence>
<evidence type="ECO:0000256" key="2">
    <source>
        <dbReference type="ARBA" id="ARBA00004691"/>
    </source>
</evidence>
<keyword evidence="13" id="KW-1015">Disulfide bond</keyword>
<evidence type="ECO:0000256" key="14">
    <source>
        <dbReference type="ARBA" id="ARBA00023284"/>
    </source>
</evidence>
<keyword evidence="11" id="KW-0408">Iron</keyword>
<dbReference type="GO" id="GO:0008616">
    <property type="term" value="P:tRNA queuosine(34) biosynthetic process"/>
    <property type="evidence" value="ECO:0007669"/>
    <property type="project" value="UniProtKB-UniPathway"/>
</dbReference>
<evidence type="ECO:0000256" key="5">
    <source>
        <dbReference type="ARBA" id="ARBA00016895"/>
    </source>
</evidence>
<evidence type="ECO:0000256" key="8">
    <source>
        <dbReference type="ARBA" id="ARBA00022723"/>
    </source>
</evidence>
<dbReference type="Pfam" id="PF02677">
    <property type="entry name" value="QueH"/>
    <property type="match status" value="1"/>
</dbReference>
<dbReference type="EC" id="1.17.99.6" evidence="4"/>
<evidence type="ECO:0000256" key="10">
    <source>
        <dbReference type="ARBA" id="ARBA00023002"/>
    </source>
</evidence>
<dbReference type="InterPro" id="IPR003828">
    <property type="entry name" value="QueH"/>
</dbReference>
<comment type="function">
    <text evidence="1">Catalyzes the conversion of epoxyqueuosine (oQ) to queuosine (Q), which is a hypermodified base found in the wobble positions of tRNA(Asp), tRNA(Asn), tRNA(His) and tRNA(Tyr).</text>
</comment>
<evidence type="ECO:0000256" key="4">
    <source>
        <dbReference type="ARBA" id="ARBA00012622"/>
    </source>
</evidence>
<name>A0A650F349_9HELI</name>
<keyword evidence="6" id="KW-0004">4Fe-4S</keyword>
<evidence type="ECO:0000256" key="16">
    <source>
        <dbReference type="ARBA" id="ARBA00047415"/>
    </source>
</evidence>
<dbReference type="GO" id="GO:0046872">
    <property type="term" value="F:metal ion binding"/>
    <property type="evidence" value="ECO:0007669"/>
    <property type="project" value="UniProtKB-KW"/>
</dbReference>
<evidence type="ECO:0000256" key="1">
    <source>
        <dbReference type="ARBA" id="ARBA00002268"/>
    </source>
</evidence>
<sequence>MHICCSVDSHYFLSQLQLMYPEKKFIGYFYNPNIHPRQEYNLRYSDVQRSCQMLNIPLIEGEYECQEWFESVKGLEDAPEKGERCIKCFDTRLENTAKVAHKMRIPLFTTTLLSSPLKDSKTLYKEGDQIAKKYDLDFLKVDVRSNGGAQRQSELANKDKLYKQNYCGCTFALSKQRDSHNQLILEMMSNIGKQIMPGSNEQRLAVFQKRTECEAKGIKYILNKCPKIVWRNMRSYCVDNSQVIDSYLLAFSKSKRLVKTGYIVCMERELHLDSESIRIQVGYASKDDSVFLGLSDVNKILKTSYHNVREMMFSPPEYEKELVLRSLICGADSINPIIIIDKIILYSLKIFIDARFQETSVFNITTDS</sequence>
<dbReference type="GO" id="GO:0051539">
    <property type="term" value="F:4 iron, 4 sulfur cluster binding"/>
    <property type="evidence" value="ECO:0007669"/>
    <property type="project" value="UniProtKB-KW"/>
</dbReference>
<evidence type="ECO:0000256" key="12">
    <source>
        <dbReference type="ARBA" id="ARBA00023014"/>
    </source>
</evidence>
<keyword evidence="8" id="KW-0479">Metal-binding</keyword>
<comment type="pathway">
    <text evidence="2">tRNA modification; tRNA-queuosine biosynthesis.</text>
</comment>
<dbReference type="AlphaFoldDB" id="A0A650F349"/>
<evidence type="ECO:0000256" key="11">
    <source>
        <dbReference type="ARBA" id="ARBA00023004"/>
    </source>
</evidence>
<dbReference type="PANTHER" id="PTHR36701:SF1">
    <property type="entry name" value="EPOXYQUEUOSINE REDUCTASE QUEH"/>
    <property type="match status" value="1"/>
</dbReference>
<evidence type="ECO:0000256" key="15">
    <source>
        <dbReference type="ARBA" id="ARBA00031446"/>
    </source>
</evidence>
<evidence type="ECO:0000313" key="17">
    <source>
        <dbReference type="EMBL" id="QGT50265.1"/>
    </source>
</evidence>
<protein>
    <recommendedName>
        <fullName evidence="5">Epoxyqueuosine reductase QueH</fullName>
        <ecNumber evidence="4">1.17.99.6</ecNumber>
    </recommendedName>
    <alternativeName>
        <fullName evidence="15">Queuosine biosynthesis protein QueH</fullName>
    </alternativeName>
</protein>
<organism evidence="17">
    <name type="scientific">uncultured Helicobacter sp</name>
    <dbReference type="NCBI Taxonomy" id="175537"/>
    <lineage>
        <taxon>Bacteria</taxon>
        <taxon>Pseudomonadati</taxon>
        <taxon>Campylobacterota</taxon>
        <taxon>Epsilonproteobacteria</taxon>
        <taxon>Campylobacterales</taxon>
        <taxon>Helicobacteraceae</taxon>
        <taxon>Helicobacter</taxon>
        <taxon>environmental samples</taxon>
    </lineage>
</organism>
<comment type="catalytic activity">
    <reaction evidence="16">
        <text>epoxyqueuosine(34) in tRNA + AH2 = queuosine(34) in tRNA + A + H2O</text>
        <dbReference type="Rhea" id="RHEA:32159"/>
        <dbReference type="Rhea" id="RHEA-COMP:18571"/>
        <dbReference type="Rhea" id="RHEA-COMP:18582"/>
        <dbReference type="ChEBI" id="CHEBI:13193"/>
        <dbReference type="ChEBI" id="CHEBI:15377"/>
        <dbReference type="ChEBI" id="CHEBI:17499"/>
        <dbReference type="ChEBI" id="CHEBI:194431"/>
        <dbReference type="ChEBI" id="CHEBI:194443"/>
        <dbReference type="EC" id="1.17.99.6"/>
    </reaction>
</comment>
<evidence type="ECO:0000256" key="6">
    <source>
        <dbReference type="ARBA" id="ARBA00022485"/>
    </source>
</evidence>
<evidence type="ECO:0000256" key="13">
    <source>
        <dbReference type="ARBA" id="ARBA00023157"/>
    </source>
</evidence>
<evidence type="ECO:0000256" key="7">
    <source>
        <dbReference type="ARBA" id="ARBA00022694"/>
    </source>
</evidence>
<accession>A0A650F349</accession>
<comment type="similarity">
    <text evidence="3">Belongs to the QueH family.</text>
</comment>
<keyword evidence="12" id="KW-0411">Iron-sulfur</keyword>
<gene>
    <name evidence="17" type="ORF">Helico6505_0970</name>
</gene>
<keyword evidence="14" id="KW-0676">Redox-active center</keyword>
<proteinExistence type="inferred from homology"/>
<keyword evidence="7" id="KW-0819">tRNA processing</keyword>